<dbReference type="AlphaFoldDB" id="A0A0R1UN66"/>
<dbReference type="Proteomes" id="UP000051084">
    <property type="component" value="Unassembled WGS sequence"/>
</dbReference>
<dbReference type="PANTHER" id="PTHR11717">
    <property type="entry name" value="LOW MOLECULAR WEIGHT PROTEIN TYROSINE PHOSPHATASE"/>
    <property type="match status" value="1"/>
</dbReference>
<keyword evidence="4" id="KW-0904">Protein phosphatase</keyword>
<dbReference type="PANTHER" id="PTHR11717:SF7">
    <property type="entry name" value="LOW MOLECULAR WEIGHT PHOSPHOTYROSINE PROTEIN PHOSPHATASE"/>
    <property type="match status" value="1"/>
</dbReference>
<dbReference type="SMART" id="SM00226">
    <property type="entry name" value="LMWPc"/>
    <property type="match status" value="1"/>
</dbReference>
<dbReference type="InterPro" id="IPR017867">
    <property type="entry name" value="Tyr_phospatase_low_mol_wt"/>
</dbReference>
<evidence type="ECO:0000313" key="8">
    <source>
        <dbReference type="EMBL" id="KRL94621.1"/>
    </source>
</evidence>
<dbReference type="STRING" id="417373.GCA_001570685_01022"/>
<gene>
    <name evidence="8" type="ORF">FC21_GL001355</name>
</gene>
<dbReference type="GO" id="GO:0004725">
    <property type="term" value="F:protein tyrosine phosphatase activity"/>
    <property type="evidence" value="ECO:0007669"/>
    <property type="project" value="UniProtKB-EC"/>
</dbReference>
<feature type="active site" description="Nucleophile" evidence="6">
    <location>
        <position position="7"/>
    </location>
</feature>
<comment type="caution">
    <text evidence="8">The sequence shown here is derived from an EMBL/GenBank/DDBJ whole genome shotgun (WGS) entry which is preliminary data.</text>
</comment>
<comment type="catalytic activity">
    <reaction evidence="5">
        <text>O-phospho-L-tyrosyl-[protein] + H2O = L-tyrosyl-[protein] + phosphate</text>
        <dbReference type="Rhea" id="RHEA:10684"/>
        <dbReference type="Rhea" id="RHEA-COMP:10136"/>
        <dbReference type="Rhea" id="RHEA-COMP:20101"/>
        <dbReference type="ChEBI" id="CHEBI:15377"/>
        <dbReference type="ChEBI" id="CHEBI:43474"/>
        <dbReference type="ChEBI" id="CHEBI:46858"/>
        <dbReference type="ChEBI" id="CHEBI:61978"/>
        <dbReference type="EC" id="3.1.3.48"/>
    </reaction>
</comment>
<dbReference type="CDD" id="cd16343">
    <property type="entry name" value="LMWPTP"/>
    <property type="match status" value="1"/>
</dbReference>
<dbReference type="InterPro" id="IPR036196">
    <property type="entry name" value="Ptyr_pPase_sf"/>
</dbReference>
<evidence type="ECO:0000256" key="5">
    <source>
        <dbReference type="ARBA" id="ARBA00051722"/>
    </source>
</evidence>
<name>A0A0R1UN66_9LACO</name>
<keyword evidence="9" id="KW-1185">Reference proteome</keyword>
<evidence type="ECO:0000259" key="7">
    <source>
        <dbReference type="SMART" id="SM00226"/>
    </source>
</evidence>
<evidence type="ECO:0000256" key="6">
    <source>
        <dbReference type="PIRSR" id="PIRSR617867-1"/>
    </source>
</evidence>
<feature type="active site" description="Nucleophile" evidence="6">
    <location>
        <position position="13"/>
    </location>
</feature>
<protein>
    <recommendedName>
        <fullName evidence="2">protein-tyrosine-phosphatase</fullName>
        <ecNumber evidence="2">3.1.3.48</ecNumber>
    </recommendedName>
</protein>
<evidence type="ECO:0000256" key="4">
    <source>
        <dbReference type="ARBA" id="ARBA00022912"/>
    </source>
</evidence>
<dbReference type="InterPro" id="IPR023485">
    <property type="entry name" value="Ptyr_pPase"/>
</dbReference>
<dbReference type="RefSeq" id="WP_056995632.1">
    <property type="nucleotide sequence ID" value="NZ_AZGC01000033.1"/>
</dbReference>
<evidence type="ECO:0000256" key="2">
    <source>
        <dbReference type="ARBA" id="ARBA00013064"/>
    </source>
</evidence>
<dbReference type="EMBL" id="AZGC01000033">
    <property type="protein sequence ID" value="KRL94621.1"/>
    <property type="molecule type" value="Genomic_DNA"/>
</dbReference>
<dbReference type="PRINTS" id="PR00719">
    <property type="entry name" value="LMWPTPASE"/>
</dbReference>
<accession>A0A0R1UN66</accession>
<dbReference type="InterPro" id="IPR050438">
    <property type="entry name" value="LMW_PTPase"/>
</dbReference>
<evidence type="ECO:0000256" key="1">
    <source>
        <dbReference type="ARBA" id="ARBA00011063"/>
    </source>
</evidence>
<dbReference type="Gene3D" id="3.40.50.2300">
    <property type="match status" value="1"/>
</dbReference>
<comment type="similarity">
    <text evidence="1">Belongs to the low molecular weight phosphotyrosine protein phosphatase family.</text>
</comment>
<keyword evidence="3" id="KW-0378">Hydrolase</keyword>
<dbReference type="OrthoDB" id="9784339at2"/>
<dbReference type="SUPFAM" id="SSF52788">
    <property type="entry name" value="Phosphotyrosine protein phosphatases I"/>
    <property type="match status" value="1"/>
</dbReference>
<dbReference type="PATRIC" id="fig|1423742.4.peg.1404"/>
<dbReference type="EC" id="3.1.3.48" evidence="2"/>
<sequence length="155" mass="17762">MHVIFVCLGNICRSPMAEAMFLKELQQHQLTDQVTVASAATSTYEIGNRPHPGSQAIMQKYDLDDRGHTARQINSIDFDHADLIIGMDDQNLVDLKRMAPQQDQHKIHGINELVAGKEHEPIPDPWYTHRFQDTYDDLALAIPTWIEYVKQQLNQ</sequence>
<evidence type="ECO:0000256" key="3">
    <source>
        <dbReference type="ARBA" id="ARBA00022801"/>
    </source>
</evidence>
<feature type="domain" description="Phosphotyrosine protein phosphatase I" evidence="7">
    <location>
        <begin position="1"/>
        <end position="148"/>
    </location>
</feature>
<reference evidence="8 9" key="1">
    <citation type="journal article" date="2015" name="Genome Announc.">
        <title>Expanding the biotechnology potential of lactobacilli through comparative genomics of 213 strains and associated genera.</title>
        <authorList>
            <person name="Sun Z."/>
            <person name="Harris H.M."/>
            <person name="McCann A."/>
            <person name="Guo C."/>
            <person name="Argimon S."/>
            <person name="Zhang W."/>
            <person name="Yang X."/>
            <person name="Jeffery I.B."/>
            <person name="Cooney J.C."/>
            <person name="Kagawa T.F."/>
            <person name="Liu W."/>
            <person name="Song Y."/>
            <person name="Salvetti E."/>
            <person name="Wrobel A."/>
            <person name="Rasinkangas P."/>
            <person name="Parkhill J."/>
            <person name="Rea M.C."/>
            <person name="O'Sullivan O."/>
            <person name="Ritari J."/>
            <person name="Douillard F.P."/>
            <person name="Paul Ross R."/>
            <person name="Yang R."/>
            <person name="Briner A.E."/>
            <person name="Felis G.E."/>
            <person name="de Vos W.M."/>
            <person name="Barrangou R."/>
            <person name="Klaenhammer T.R."/>
            <person name="Caufield P.W."/>
            <person name="Cui Y."/>
            <person name="Zhang H."/>
            <person name="O'Toole P.W."/>
        </authorList>
    </citation>
    <scope>NUCLEOTIDE SEQUENCE [LARGE SCALE GENOMIC DNA]</scope>
    <source>
        <strain evidence="8 9">DSM 18793</strain>
    </source>
</reference>
<dbReference type="Pfam" id="PF01451">
    <property type="entry name" value="LMWPc"/>
    <property type="match status" value="1"/>
</dbReference>
<feature type="active site" description="Proton donor" evidence="6">
    <location>
        <position position="124"/>
    </location>
</feature>
<organism evidence="8 9">
    <name type="scientific">Limosilactobacillus equigenerosi DSM 18793 = JCM 14505</name>
    <dbReference type="NCBI Taxonomy" id="1423742"/>
    <lineage>
        <taxon>Bacteria</taxon>
        <taxon>Bacillati</taxon>
        <taxon>Bacillota</taxon>
        <taxon>Bacilli</taxon>
        <taxon>Lactobacillales</taxon>
        <taxon>Lactobacillaceae</taxon>
        <taxon>Limosilactobacillus</taxon>
    </lineage>
</organism>
<proteinExistence type="inferred from homology"/>
<evidence type="ECO:0000313" key="9">
    <source>
        <dbReference type="Proteomes" id="UP000051084"/>
    </source>
</evidence>